<evidence type="ECO:0000256" key="5">
    <source>
        <dbReference type="ARBA" id="ARBA00022777"/>
    </source>
</evidence>
<feature type="domain" description="EF-hand" evidence="10">
    <location>
        <begin position="403"/>
        <end position="438"/>
    </location>
</feature>
<sequence>MGCGSSTDANINNKTAGEAVANGKVGKGLSQTAPAKLGALKGDEGARTLKLNNGILDKAGDVRDYYTFDKVLGKGNFGVVHLVFDKKTNTPYACKSISKRKLTTADDIEDVKREIEILLHLGGHKNVVQMYGAYEDKSYIHVVMEVCAGGELFDRIAEKGHYSEKAAAGVMRTIVGVVNHCHTMNVIHRDLKPENFLLSSKKDDAILKATDFGLSRFFVEGKMLDEIVGSPFYVAPEVLQRKYGKEADIWSCGVILYILLCGYPPFHGDSTQQIFKHIISQPLDLKSDPWPRISEGAKDCVKRMLARDPKKRLTASDLLHHPWMKVNGVASDENLQPEVLARLRTFGNMNKLKKEALKVIARSLPTNEIKGIREMFKAIDTDGSGCITVDELREGLKKKGAELAFSEVENIVGSIDVNGNHLIDYEEFLAATMHLSKLNKEEVMLEAFKHFDLDGSGFITREELLTALSKVGGAEIEDVEAIIEAADLNKDGSIDYEEFCVMMRNNDFEGLVQAKAAIKSKMTLKPTMSIMPTDMSMPEDLMPDDVKYGIQPSIGGGNLPQR</sequence>
<dbReference type="STRING" id="1157962.A0A250WZK6"/>
<evidence type="ECO:0000256" key="1">
    <source>
        <dbReference type="ARBA" id="ARBA00022527"/>
    </source>
</evidence>
<evidence type="ECO:0000256" key="6">
    <source>
        <dbReference type="ARBA" id="ARBA00022837"/>
    </source>
</evidence>
<dbReference type="InterPro" id="IPR000719">
    <property type="entry name" value="Prot_kinase_dom"/>
</dbReference>
<dbReference type="InterPro" id="IPR011009">
    <property type="entry name" value="Kinase-like_dom_sf"/>
</dbReference>
<dbReference type="InterPro" id="IPR017441">
    <property type="entry name" value="Protein_kinase_ATP_BS"/>
</dbReference>
<feature type="domain" description="EF-hand" evidence="10">
    <location>
        <begin position="439"/>
        <end position="474"/>
    </location>
</feature>
<dbReference type="GO" id="GO:0005509">
    <property type="term" value="F:calcium ion binding"/>
    <property type="evidence" value="ECO:0007669"/>
    <property type="project" value="InterPro"/>
</dbReference>
<reference evidence="11 12" key="1">
    <citation type="submission" date="2017-08" db="EMBL/GenBank/DDBJ databases">
        <title>Acidophilic green algal genome provides insights into adaptation to an acidic environment.</title>
        <authorList>
            <person name="Hirooka S."/>
            <person name="Hirose Y."/>
            <person name="Kanesaki Y."/>
            <person name="Higuchi S."/>
            <person name="Fujiwara T."/>
            <person name="Onuma R."/>
            <person name="Era A."/>
            <person name="Ohbayashi R."/>
            <person name="Uzuka A."/>
            <person name="Nozaki H."/>
            <person name="Yoshikawa H."/>
            <person name="Miyagishima S.Y."/>
        </authorList>
    </citation>
    <scope>NUCLEOTIDE SEQUENCE [LARGE SCALE GENOMIC DNA]</scope>
    <source>
        <strain evidence="11 12">NIES-2499</strain>
    </source>
</reference>
<dbReference type="Gene3D" id="1.10.238.10">
    <property type="entry name" value="EF-hand"/>
    <property type="match status" value="2"/>
</dbReference>
<dbReference type="CDD" id="cd05117">
    <property type="entry name" value="STKc_CAMK"/>
    <property type="match status" value="1"/>
</dbReference>
<keyword evidence="6" id="KW-0106">Calcium</keyword>
<dbReference type="EMBL" id="BEGY01000014">
    <property type="protein sequence ID" value="GAX75940.1"/>
    <property type="molecule type" value="Genomic_DNA"/>
</dbReference>
<dbReference type="PROSITE" id="PS00108">
    <property type="entry name" value="PROTEIN_KINASE_ST"/>
    <property type="match status" value="1"/>
</dbReference>
<dbReference type="InterPro" id="IPR018247">
    <property type="entry name" value="EF_Hand_1_Ca_BS"/>
</dbReference>
<dbReference type="Gene3D" id="1.10.510.10">
    <property type="entry name" value="Transferase(Phosphotransferase) domain 1"/>
    <property type="match status" value="1"/>
</dbReference>
<dbReference type="GO" id="GO:0005524">
    <property type="term" value="F:ATP binding"/>
    <property type="evidence" value="ECO:0007669"/>
    <property type="project" value="UniProtKB-UniRule"/>
</dbReference>
<dbReference type="SUPFAM" id="SSF56112">
    <property type="entry name" value="Protein kinase-like (PK-like)"/>
    <property type="match status" value="1"/>
</dbReference>
<keyword evidence="4 8" id="KW-0547">Nucleotide-binding</keyword>
<dbReference type="InterPro" id="IPR050205">
    <property type="entry name" value="CDPK_Ser/Thr_kinases"/>
</dbReference>
<keyword evidence="1" id="KW-0723">Serine/threonine-protein kinase</keyword>
<dbReference type="PANTHER" id="PTHR24349">
    <property type="entry name" value="SERINE/THREONINE-PROTEIN KINASE"/>
    <property type="match status" value="1"/>
</dbReference>
<keyword evidence="7 8" id="KW-0067">ATP-binding</keyword>
<dbReference type="InterPro" id="IPR008271">
    <property type="entry name" value="Ser/Thr_kinase_AS"/>
</dbReference>
<protein>
    <recommendedName>
        <fullName evidence="13">Calcium-dependent protein kinase</fullName>
    </recommendedName>
</protein>
<name>A0A250WZK6_9CHLO</name>
<evidence type="ECO:0000256" key="7">
    <source>
        <dbReference type="ARBA" id="ARBA00022840"/>
    </source>
</evidence>
<dbReference type="FunFam" id="1.10.510.10:FF:000178">
    <property type="entry name" value="Calcium-dependent protein kinase 5"/>
    <property type="match status" value="1"/>
</dbReference>
<dbReference type="SMART" id="SM00054">
    <property type="entry name" value="EFh"/>
    <property type="match status" value="4"/>
</dbReference>
<feature type="domain" description="EF-hand" evidence="10">
    <location>
        <begin position="367"/>
        <end position="402"/>
    </location>
</feature>
<keyword evidence="3" id="KW-0677">Repeat</keyword>
<evidence type="ECO:0000256" key="4">
    <source>
        <dbReference type="ARBA" id="ARBA00022741"/>
    </source>
</evidence>
<gene>
    <name evidence="11" type="ORF">CEUSTIGMA_g3383.t1</name>
</gene>
<keyword evidence="2" id="KW-0808">Transferase</keyword>
<dbReference type="CDD" id="cd00051">
    <property type="entry name" value="EFh"/>
    <property type="match status" value="1"/>
</dbReference>
<comment type="caution">
    <text evidence="11">The sequence shown here is derived from an EMBL/GenBank/DDBJ whole genome shotgun (WGS) entry which is preliminary data.</text>
</comment>
<keyword evidence="5" id="KW-0418">Kinase</keyword>
<dbReference type="InterPro" id="IPR011992">
    <property type="entry name" value="EF-hand-dom_pair"/>
</dbReference>
<dbReference type="Proteomes" id="UP000232323">
    <property type="component" value="Unassembled WGS sequence"/>
</dbReference>
<evidence type="ECO:0008006" key="13">
    <source>
        <dbReference type="Google" id="ProtNLM"/>
    </source>
</evidence>
<proteinExistence type="predicted"/>
<dbReference type="GO" id="GO:0004674">
    <property type="term" value="F:protein serine/threonine kinase activity"/>
    <property type="evidence" value="ECO:0007669"/>
    <property type="project" value="UniProtKB-KW"/>
</dbReference>
<evidence type="ECO:0000313" key="11">
    <source>
        <dbReference type="EMBL" id="GAX75940.1"/>
    </source>
</evidence>
<dbReference type="OrthoDB" id="40902at2759"/>
<dbReference type="Pfam" id="PF13499">
    <property type="entry name" value="EF-hand_7"/>
    <property type="match status" value="2"/>
</dbReference>
<dbReference type="PROSITE" id="PS00018">
    <property type="entry name" value="EF_HAND_1"/>
    <property type="match status" value="4"/>
</dbReference>
<dbReference type="Gene3D" id="3.30.200.20">
    <property type="entry name" value="Phosphorylase Kinase, domain 1"/>
    <property type="match status" value="1"/>
</dbReference>
<dbReference type="Pfam" id="PF00069">
    <property type="entry name" value="Pkinase"/>
    <property type="match status" value="1"/>
</dbReference>
<evidence type="ECO:0000256" key="2">
    <source>
        <dbReference type="ARBA" id="ARBA00022679"/>
    </source>
</evidence>
<dbReference type="InterPro" id="IPR002048">
    <property type="entry name" value="EF_hand_dom"/>
</dbReference>
<dbReference type="PROSITE" id="PS50011">
    <property type="entry name" value="PROTEIN_KINASE_DOM"/>
    <property type="match status" value="1"/>
</dbReference>
<feature type="domain" description="EF-hand" evidence="10">
    <location>
        <begin position="475"/>
        <end position="509"/>
    </location>
</feature>
<keyword evidence="12" id="KW-1185">Reference proteome</keyword>
<evidence type="ECO:0000256" key="3">
    <source>
        <dbReference type="ARBA" id="ARBA00022737"/>
    </source>
</evidence>
<evidence type="ECO:0000259" key="9">
    <source>
        <dbReference type="PROSITE" id="PS50011"/>
    </source>
</evidence>
<dbReference type="SMART" id="SM00220">
    <property type="entry name" value="S_TKc"/>
    <property type="match status" value="1"/>
</dbReference>
<dbReference type="PROSITE" id="PS00107">
    <property type="entry name" value="PROTEIN_KINASE_ATP"/>
    <property type="match status" value="1"/>
</dbReference>
<dbReference type="AlphaFoldDB" id="A0A250WZK6"/>
<dbReference type="PROSITE" id="PS50222">
    <property type="entry name" value="EF_HAND_2"/>
    <property type="match status" value="4"/>
</dbReference>
<feature type="binding site" evidence="8">
    <location>
        <position position="95"/>
    </location>
    <ligand>
        <name>ATP</name>
        <dbReference type="ChEBI" id="CHEBI:30616"/>
    </ligand>
</feature>
<dbReference type="FunFam" id="3.30.200.20:FF:001210">
    <property type="entry name" value="Calcium-dependent protein kinase 31"/>
    <property type="match status" value="1"/>
</dbReference>
<accession>A0A250WZK6</accession>
<evidence type="ECO:0000259" key="10">
    <source>
        <dbReference type="PROSITE" id="PS50222"/>
    </source>
</evidence>
<feature type="domain" description="Protein kinase" evidence="9">
    <location>
        <begin position="66"/>
        <end position="324"/>
    </location>
</feature>
<organism evidence="11 12">
    <name type="scientific">Chlamydomonas eustigma</name>
    <dbReference type="NCBI Taxonomy" id="1157962"/>
    <lineage>
        <taxon>Eukaryota</taxon>
        <taxon>Viridiplantae</taxon>
        <taxon>Chlorophyta</taxon>
        <taxon>core chlorophytes</taxon>
        <taxon>Chlorophyceae</taxon>
        <taxon>CS clade</taxon>
        <taxon>Chlamydomonadales</taxon>
        <taxon>Chlamydomonadaceae</taxon>
        <taxon>Chlamydomonas</taxon>
    </lineage>
</organism>
<evidence type="ECO:0000313" key="12">
    <source>
        <dbReference type="Proteomes" id="UP000232323"/>
    </source>
</evidence>
<evidence type="ECO:0000256" key="8">
    <source>
        <dbReference type="PROSITE-ProRule" id="PRU10141"/>
    </source>
</evidence>
<dbReference type="SUPFAM" id="SSF47473">
    <property type="entry name" value="EF-hand"/>
    <property type="match status" value="1"/>
</dbReference>
<dbReference type="FunFam" id="1.10.238.10:FF:000003">
    <property type="entry name" value="Calmodulin A"/>
    <property type="match status" value="1"/>
</dbReference>